<name>A0ABV6Z2W5_UNCC1</name>
<organism evidence="4 5">
    <name type="scientific">candidate division CSSED10-310 bacterium</name>
    <dbReference type="NCBI Taxonomy" id="2855610"/>
    <lineage>
        <taxon>Bacteria</taxon>
        <taxon>Bacteria division CSSED10-310</taxon>
    </lineage>
</organism>
<dbReference type="SUPFAM" id="SSF53613">
    <property type="entry name" value="Ribokinase-like"/>
    <property type="match status" value="1"/>
</dbReference>
<dbReference type="Pfam" id="PF00294">
    <property type="entry name" value="PfkB"/>
    <property type="match status" value="1"/>
</dbReference>
<feature type="domain" description="Carbohydrate kinase PfkB" evidence="3">
    <location>
        <begin position="7"/>
        <end position="265"/>
    </location>
</feature>
<dbReference type="Gene3D" id="3.40.1190.20">
    <property type="match status" value="1"/>
</dbReference>
<reference evidence="4 5" key="1">
    <citation type="submission" date="2024-09" db="EMBL/GenBank/DDBJ databases">
        <title>Laminarin stimulates single cell rates of sulfate reduction while oxygen inhibits transcriptomic activity in coastal marine sediment.</title>
        <authorList>
            <person name="Lindsay M."/>
            <person name="Orcutt B."/>
            <person name="Emerson D."/>
            <person name="Stepanauskas R."/>
            <person name="D'Angelo T."/>
        </authorList>
    </citation>
    <scope>NUCLEOTIDE SEQUENCE [LARGE SCALE GENOMIC DNA]</scope>
    <source>
        <strain evidence="4">SAG AM-311-K15</strain>
    </source>
</reference>
<dbReference type="InterPro" id="IPR011611">
    <property type="entry name" value="PfkB_dom"/>
</dbReference>
<evidence type="ECO:0000256" key="1">
    <source>
        <dbReference type="ARBA" id="ARBA00022679"/>
    </source>
</evidence>
<dbReference type="Proteomes" id="UP001594351">
    <property type="component" value="Unassembled WGS sequence"/>
</dbReference>
<accession>A0ABV6Z2W5</accession>
<keyword evidence="5" id="KW-1185">Reference proteome</keyword>
<evidence type="ECO:0000256" key="2">
    <source>
        <dbReference type="ARBA" id="ARBA00022777"/>
    </source>
</evidence>
<comment type="caution">
    <text evidence="4">The sequence shown here is derived from an EMBL/GenBank/DDBJ whole genome shotgun (WGS) entry which is preliminary data.</text>
</comment>
<protein>
    <submittedName>
        <fullName evidence="4">PfkB family carbohydrate kinase</fullName>
    </submittedName>
</protein>
<evidence type="ECO:0000259" key="3">
    <source>
        <dbReference type="Pfam" id="PF00294"/>
    </source>
</evidence>
<dbReference type="InterPro" id="IPR002173">
    <property type="entry name" value="Carboh/pur_kinase_PfkB_CS"/>
</dbReference>
<keyword evidence="1" id="KW-0808">Transferase</keyword>
<dbReference type="PROSITE" id="PS00584">
    <property type="entry name" value="PFKB_KINASES_2"/>
    <property type="match status" value="1"/>
</dbReference>
<dbReference type="PANTHER" id="PTHR10584">
    <property type="entry name" value="SUGAR KINASE"/>
    <property type="match status" value="1"/>
</dbReference>
<proteinExistence type="predicted"/>
<keyword evidence="2 4" id="KW-0418">Kinase</keyword>
<dbReference type="InterPro" id="IPR029056">
    <property type="entry name" value="Ribokinase-like"/>
</dbReference>
<evidence type="ECO:0000313" key="4">
    <source>
        <dbReference type="EMBL" id="MFC1852770.1"/>
    </source>
</evidence>
<dbReference type="GO" id="GO:0016301">
    <property type="term" value="F:kinase activity"/>
    <property type="evidence" value="ECO:0007669"/>
    <property type="project" value="UniProtKB-KW"/>
</dbReference>
<gene>
    <name evidence="4" type="ORF">ACFL27_21445</name>
</gene>
<dbReference type="EMBL" id="JBHPBY010000364">
    <property type="protein sequence ID" value="MFC1852770.1"/>
    <property type="molecule type" value="Genomic_DNA"/>
</dbReference>
<evidence type="ECO:0000313" key="5">
    <source>
        <dbReference type="Proteomes" id="UP001594351"/>
    </source>
</evidence>
<sequence length="306" mass="33763">MTLLVVGSVALDTVTNQYGKIEDGLGGSAVYFSLAANPFCAVKMVAAVGTDFPQDHIDLLKRKNIDLDGLMTAPGRTFRWMGEYSPDLNNAKTLDTQLNVFEHFKPVLPAEYKVVQSLFLANIDPVLQLNVLSQIENKAIVACDTMNYWITQQKDDVMKVLQKVNLLFINEEEAKMLSETKHITDCARFILEHGPETVIIKRGASGVAVFQEHNVFVAPAHCVATPVDTTGAGDSFAGGFMGFLTRAGDTSWATVKRAAVVGTIIASFNIESFSIHRLNLLKTSEIQQRWQTFSHMTEFQAEPALF</sequence>
<dbReference type="PANTHER" id="PTHR10584:SF166">
    <property type="entry name" value="RIBOKINASE"/>
    <property type="match status" value="1"/>
</dbReference>